<dbReference type="InterPro" id="IPR036388">
    <property type="entry name" value="WH-like_DNA-bd_sf"/>
</dbReference>
<dbReference type="GO" id="GO:0005829">
    <property type="term" value="C:cytosol"/>
    <property type="evidence" value="ECO:0007669"/>
    <property type="project" value="TreeGrafter"/>
</dbReference>
<accession>A0AB73I9X5</accession>
<feature type="domain" description="HTH lysR-type" evidence="5">
    <location>
        <begin position="21"/>
        <end position="78"/>
    </location>
</feature>
<reference evidence="6" key="1">
    <citation type="submission" date="2023-07" db="EMBL/GenBank/DDBJ databases">
        <title>Sorghum-associated microbial communities from plants grown in Nebraska, USA.</title>
        <authorList>
            <person name="Schachtman D."/>
        </authorList>
    </citation>
    <scope>NUCLEOTIDE SEQUENCE</scope>
    <source>
        <strain evidence="6">DS1061</strain>
    </source>
</reference>
<dbReference type="Pfam" id="PF00126">
    <property type="entry name" value="HTH_1"/>
    <property type="match status" value="1"/>
</dbReference>
<sequence>MFHGAQCLVVAILLRTISVRIDPYSLELFVAVVEEGSIARAAARGHISSSAISRRIADLETSLGALLLTRSPSGVELTEAGAHVFSRARALNDQLQSLVGEVHSLAGQVSGTVRLYANASAIVGFLPELLTTFKAEYPLVEIALIEQISSDVLRACVDGRADVGISSAVVAPDSLDSWHFADDPLLVVVPRQHELASMTAPTFSDVLDFSLVALQAGGTLDQELRERAAAMGKPLQVSVTVNSFDAQCRMIEAGLGIGIVPTSAASAFAGSGNFIRHPLDAPWAASRTLRVHAVKRSARRKAVAALIFHLSSHSHQG</sequence>
<dbReference type="Gene3D" id="3.40.190.10">
    <property type="entry name" value="Periplasmic binding protein-like II"/>
    <property type="match status" value="2"/>
</dbReference>
<keyword evidence="2" id="KW-0805">Transcription regulation</keyword>
<dbReference type="InterPro" id="IPR036390">
    <property type="entry name" value="WH_DNA-bd_sf"/>
</dbReference>
<dbReference type="AlphaFoldDB" id="A0AB73I9X5"/>
<name>A0AB73I9X5_9BURK</name>
<evidence type="ECO:0000256" key="2">
    <source>
        <dbReference type="ARBA" id="ARBA00023015"/>
    </source>
</evidence>
<keyword evidence="4" id="KW-0804">Transcription</keyword>
<evidence type="ECO:0000313" key="7">
    <source>
        <dbReference type="Proteomes" id="UP001229486"/>
    </source>
</evidence>
<dbReference type="GO" id="GO:0003700">
    <property type="term" value="F:DNA-binding transcription factor activity"/>
    <property type="evidence" value="ECO:0007669"/>
    <property type="project" value="InterPro"/>
</dbReference>
<dbReference type="GO" id="GO:0003677">
    <property type="term" value="F:DNA binding"/>
    <property type="evidence" value="ECO:0007669"/>
    <property type="project" value="UniProtKB-KW"/>
</dbReference>
<dbReference type="Pfam" id="PF03466">
    <property type="entry name" value="LysR_substrate"/>
    <property type="match status" value="1"/>
</dbReference>
<comment type="caution">
    <text evidence="6">The sequence shown here is derived from an EMBL/GenBank/DDBJ whole genome shotgun (WGS) entry which is preliminary data.</text>
</comment>
<gene>
    <name evidence="6" type="ORF">J2793_002264</name>
</gene>
<organism evidence="6 7">
    <name type="scientific">Paraburkholderia caledonica</name>
    <dbReference type="NCBI Taxonomy" id="134536"/>
    <lineage>
        <taxon>Bacteria</taxon>
        <taxon>Pseudomonadati</taxon>
        <taxon>Pseudomonadota</taxon>
        <taxon>Betaproteobacteria</taxon>
        <taxon>Burkholderiales</taxon>
        <taxon>Burkholderiaceae</taxon>
        <taxon>Paraburkholderia</taxon>
    </lineage>
</organism>
<dbReference type="Gene3D" id="1.10.10.10">
    <property type="entry name" value="Winged helix-like DNA-binding domain superfamily/Winged helix DNA-binding domain"/>
    <property type="match status" value="1"/>
</dbReference>
<dbReference type="FunFam" id="1.10.10.10:FF:000001">
    <property type="entry name" value="LysR family transcriptional regulator"/>
    <property type="match status" value="1"/>
</dbReference>
<comment type="similarity">
    <text evidence="1">Belongs to the LysR transcriptional regulatory family.</text>
</comment>
<protein>
    <submittedName>
        <fullName evidence="6">DNA-binding transcriptional LysR family regulator</fullName>
    </submittedName>
</protein>
<dbReference type="PANTHER" id="PTHR30419">
    <property type="entry name" value="HTH-TYPE TRANSCRIPTIONAL REGULATOR YBHD"/>
    <property type="match status" value="1"/>
</dbReference>
<dbReference type="Proteomes" id="UP001229486">
    <property type="component" value="Unassembled WGS sequence"/>
</dbReference>
<evidence type="ECO:0000256" key="4">
    <source>
        <dbReference type="ARBA" id="ARBA00023163"/>
    </source>
</evidence>
<dbReference type="SUPFAM" id="SSF46785">
    <property type="entry name" value="Winged helix' DNA-binding domain"/>
    <property type="match status" value="1"/>
</dbReference>
<dbReference type="PANTHER" id="PTHR30419:SF2">
    <property type="entry name" value="LYSR FAMILY TRANSCRIPTIONAL REGULATOR"/>
    <property type="match status" value="1"/>
</dbReference>
<evidence type="ECO:0000259" key="5">
    <source>
        <dbReference type="PROSITE" id="PS50931"/>
    </source>
</evidence>
<evidence type="ECO:0000256" key="1">
    <source>
        <dbReference type="ARBA" id="ARBA00009437"/>
    </source>
</evidence>
<dbReference type="InterPro" id="IPR000847">
    <property type="entry name" value="LysR_HTH_N"/>
</dbReference>
<dbReference type="InterPro" id="IPR050950">
    <property type="entry name" value="HTH-type_LysR_regulators"/>
</dbReference>
<evidence type="ECO:0000256" key="3">
    <source>
        <dbReference type="ARBA" id="ARBA00023125"/>
    </source>
</evidence>
<keyword evidence="3 6" id="KW-0238">DNA-binding</keyword>
<proteinExistence type="inferred from homology"/>
<dbReference type="PROSITE" id="PS50931">
    <property type="entry name" value="HTH_LYSR"/>
    <property type="match status" value="1"/>
</dbReference>
<dbReference type="InterPro" id="IPR005119">
    <property type="entry name" value="LysR_subst-bd"/>
</dbReference>
<evidence type="ECO:0000313" key="6">
    <source>
        <dbReference type="EMBL" id="MDP9646831.1"/>
    </source>
</evidence>
<dbReference type="SUPFAM" id="SSF53850">
    <property type="entry name" value="Periplasmic binding protein-like II"/>
    <property type="match status" value="1"/>
</dbReference>
<dbReference type="EMBL" id="JAURTK010000002">
    <property type="protein sequence ID" value="MDP9646831.1"/>
    <property type="molecule type" value="Genomic_DNA"/>
</dbReference>